<dbReference type="OrthoDB" id="177147at2"/>
<dbReference type="Pfam" id="PF26571">
    <property type="entry name" value="VldE"/>
    <property type="match status" value="1"/>
</dbReference>
<evidence type="ECO:0000313" key="4">
    <source>
        <dbReference type="Proteomes" id="UP000322244"/>
    </source>
</evidence>
<accession>A0A5A7SE08</accession>
<dbReference type="Proteomes" id="UP000322244">
    <property type="component" value="Unassembled WGS sequence"/>
</dbReference>
<feature type="region of interest" description="Disordered" evidence="1">
    <location>
        <begin position="1"/>
        <end position="60"/>
    </location>
</feature>
<dbReference type="AlphaFoldDB" id="A0A5A7SE08"/>
<proteinExistence type="predicted"/>
<name>A0A5A7SE08_9NOCA</name>
<keyword evidence="4" id="KW-1185">Reference proteome</keyword>
<feature type="compositionally biased region" description="Pro residues" evidence="1">
    <location>
        <begin position="41"/>
        <end position="60"/>
    </location>
</feature>
<evidence type="ECO:0000256" key="1">
    <source>
        <dbReference type="SAM" id="MobiDB-lite"/>
    </source>
</evidence>
<organism evidence="3 4">
    <name type="scientific">Antrihabitans cavernicola</name>
    <dbReference type="NCBI Taxonomy" id="2495913"/>
    <lineage>
        <taxon>Bacteria</taxon>
        <taxon>Bacillati</taxon>
        <taxon>Actinomycetota</taxon>
        <taxon>Actinomycetes</taxon>
        <taxon>Mycobacteriales</taxon>
        <taxon>Nocardiaceae</taxon>
        <taxon>Antrihabitans</taxon>
    </lineage>
</organism>
<sequence length="183" mass="19515">MGIVLGQPEQEQRPESSAVSSKLTTSTATTTSAAPTTTVAPLPPPPPTSEAPPPPPPLPPILRELCSTVLKGAQPHVAMAGNMLREKFGIVDVGGAEGRYGADDHSTGMALDFMISDSSLGDALANYVLNNQGWLNVNYVIWQQRYNDGSGWSFMEDRGSPTQNHYDHVHVSFNQGGPLDLTC</sequence>
<evidence type="ECO:0000313" key="3">
    <source>
        <dbReference type="EMBL" id="KAA0024390.1"/>
    </source>
</evidence>
<protein>
    <recommendedName>
        <fullName evidence="2">ARB-07466-like C-terminal domain-containing protein</fullName>
    </recommendedName>
</protein>
<evidence type="ECO:0000259" key="2">
    <source>
        <dbReference type="Pfam" id="PF26571"/>
    </source>
</evidence>
<comment type="caution">
    <text evidence="3">The sequence shown here is derived from an EMBL/GenBank/DDBJ whole genome shotgun (WGS) entry which is preliminary data.</text>
</comment>
<reference evidence="3 4" key="1">
    <citation type="submission" date="2019-07" db="EMBL/GenBank/DDBJ databases">
        <title>Rhodococcus cavernicolus sp. nov., isolated from a cave.</title>
        <authorList>
            <person name="Lee S.D."/>
        </authorList>
    </citation>
    <scope>NUCLEOTIDE SEQUENCE [LARGE SCALE GENOMIC DNA]</scope>
    <source>
        <strain evidence="3 4">C1-24</strain>
    </source>
</reference>
<gene>
    <name evidence="3" type="ORF">FOY51_06890</name>
</gene>
<dbReference type="EMBL" id="VLNY01000002">
    <property type="protein sequence ID" value="KAA0024390.1"/>
    <property type="molecule type" value="Genomic_DNA"/>
</dbReference>
<feature type="domain" description="ARB-07466-like C-terminal" evidence="2">
    <location>
        <begin position="71"/>
        <end position="166"/>
    </location>
</feature>
<dbReference type="InterPro" id="IPR058593">
    <property type="entry name" value="ARB_07466-like_C"/>
</dbReference>
<feature type="compositionally biased region" description="Low complexity" evidence="1">
    <location>
        <begin position="16"/>
        <end position="40"/>
    </location>
</feature>